<reference evidence="1 2" key="1">
    <citation type="journal article" date="2022" name="Hortic Res">
        <title>A haplotype resolved chromosomal level avocado genome allows analysis of novel avocado genes.</title>
        <authorList>
            <person name="Nath O."/>
            <person name="Fletcher S.J."/>
            <person name="Hayward A."/>
            <person name="Shaw L.M."/>
            <person name="Masouleh A.K."/>
            <person name="Furtado A."/>
            <person name="Henry R.J."/>
            <person name="Mitter N."/>
        </authorList>
    </citation>
    <scope>NUCLEOTIDE SEQUENCE [LARGE SCALE GENOMIC DNA]</scope>
    <source>
        <strain evidence="2">cv. Hass</strain>
    </source>
</reference>
<sequence length="189" mass="21475">MASLSFSSLLHSTLYLFILFISLHTLSSPMFMTANADEGLIQRTCYNTPHHDLCVNSLKANHSSRETDVVGLALIMVRAAMYSTNITCSQLESLKRGATDENSLEVIELCKDLYGAGASTFLRLAAGRLEKHKEYRLAYTYVNTTMWYAEGCYQGFVERDMFYPPLLTRRKVELIELCEIAKSIIFRLF</sequence>
<keyword evidence="2" id="KW-1185">Reference proteome</keyword>
<accession>A0ACC2MJW9</accession>
<protein>
    <submittedName>
        <fullName evidence="1">Uncharacterized protein</fullName>
    </submittedName>
</protein>
<dbReference type="Proteomes" id="UP001234297">
    <property type="component" value="Chromosome 2"/>
</dbReference>
<proteinExistence type="predicted"/>
<comment type="caution">
    <text evidence="1">The sequence shown here is derived from an EMBL/GenBank/DDBJ whole genome shotgun (WGS) entry which is preliminary data.</text>
</comment>
<evidence type="ECO:0000313" key="2">
    <source>
        <dbReference type="Proteomes" id="UP001234297"/>
    </source>
</evidence>
<evidence type="ECO:0000313" key="1">
    <source>
        <dbReference type="EMBL" id="KAJ8646047.1"/>
    </source>
</evidence>
<dbReference type="EMBL" id="CM056810">
    <property type="protein sequence ID" value="KAJ8646047.1"/>
    <property type="molecule type" value="Genomic_DNA"/>
</dbReference>
<organism evidence="1 2">
    <name type="scientific">Persea americana</name>
    <name type="common">Avocado</name>
    <dbReference type="NCBI Taxonomy" id="3435"/>
    <lineage>
        <taxon>Eukaryota</taxon>
        <taxon>Viridiplantae</taxon>
        <taxon>Streptophyta</taxon>
        <taxon>Embryophyta</taxon>
        <taxon>Tracheophyta</taxon>
        <taxon>Spermatophyta</taxon>
        <taxon>Magnoliopsida</taxon>
        <taxon>Magnoliidae</taxon>
        <taxon>Laurales</taxon>
        <taxon>Lauraceae</taxon>
        <taxon>Persea</taxon>
    </lineage>
</organism>
<name>A0ACC2MJW9_PERAE</name>
<gene>
    <name evidence="1" type="ORF">MRB53_007795</name>
</gene>